<dbReference type="GO" id="GO:0006518">
    <property type="term" value="P:peptide metabolic process"/>
    <property type="evidence" value="ECO:0007669"/>
    <property type="project" value="TreeGrafter"/>
</dbReference>
<dbReference type="InterPro" id="IPR001567">
    <property type="entry name" value="Pept_M3A_M3B_dom"/>
</dbReference>
<accession>A0A8J4BUB5</accession>
<keyword evidence="1 6" id="KW-0645">Protease</keyword>
<evidence type="ECO:0000256" key="2">
    <source>
        <dbReference type="ARBA" id="ARBA00022723"/>
    </source>
</evidence>
<sequence length="606" mass="63659">WDVDYAQGLLMRRRRLPPDFSELEPYMHLDNILYGLSDVLYDLMRVRLEVDMAAGSVDTHDAHDREFSLAEVWDPRVVRVNVWKERCFAGTVYLDFGTGYGTRQLRFPAGELVPSAGEVVGLTQASAGKEERGDRYNGRSQGGGSSRTVGAACDSGDVPSYASTPAVVIGLQGELRDGCAGSASALHELLHEMGHALHLILSSAPKPLYSGGSAFVHCGGLHLPLDVLEVPSSLLQMLAYDPVALARICRHRPTQPPRPSSPPEDTGALDMKDTVSLRTIEVAANASAAPVPGTGSTNEEGCMPRELCERVAAWLAAENCSAVSTLHKLLASLVDQMLHSEAVSAPDTNGRKPQMRVDVVSVWQAVRQAYGVVPGCAATLKELAALSALAHHQATFHCYLVGLMAASALRQAHPLGLSPAWPPLPLPSPPSAPRGAVTATSANVIAAQPPLTSAASSSQLPLASGSQPSLQVVSPSLDQQLRSCTSALSEIAAGGHADVEPAEKPAAPVPPAMPPWGGLRELVFEAGGCSDPTALLVRMLAATPPQPLPNSPHAAARTAYEGKRAATSLEDVAPVVLLLARFAREFVGAEGKDGWTAGTAVPTEGA</sequence>
<dbReference type="EMBL" id="BNCO01000113">
    <property type="protein sequence ID" value="GIL68291.1"/>
    <property type="molecule type" value="Genomic_DNA"/>
</dbReference>
<dbReference type="Pfam" id="PF01432">
    <property type="entry name" value="Peptidase_M3"/>
    <property type="match status" value="1"/>
</dbReference>
<gene>
    <name evidence="9" type="ORF">Vafri_21579</name>
</gene>
<evidence type="ECO:0000256" key="3">
    <source>
        <dbReference type="ARBA" id="ARBA00022801"/>
    </source>
</evidence>
<evidence type="ECO:0000256" key="4">
    <source>
        <dbReference type="ARBA" id="ARBA00022833"/>
    </source>
</evidence>
<feature type="non-terminal residue" evidence="9">
    <location>
        <position position="1"/>
    </location>
</feature>
<feature type="compositionally biased region" description="Basic and acidic residues" evidence="7">
    <location>
        <begin position="128"/>
        <end position="137"/>
    </location>
</feature>
<dbReference type="InterPro" id="IPR045090">
    <property type="entry name" value="Pept_M3A_M3B"/>
</dbReference>
<protein>
    <recommendedName>
        <fullName evidence="8">Peptidase M3A/M3B catalytic domain-containing protein</fullName>
    </recommendedName>
</protein>
<keyword evidence="5 6" id="KW-0482">Metalloprotease</keyword>
<dbReference type="Proteomes" id="UP000747399">
    <property type="component" value="Unassembled WGS sequence"/>
</dbReference>
<dbReference type="AlphaFoldDB" id="A0A8J4BUB5"/>
<evidence type="ECO:0000256" key="6">
    <source>
        <dbReference type="RuleBase" id="RU003435"/>
    </source>
</evidence>
<reference evidence="9" key="1">
    <citation type="journal article" date="2021" name="Proc. Natl. Acad. Sci. U.S.A.">
        <title>Three genomes in the algal genus Volvox reveal the fate of a haploid sex-determining region after a transition to homothallism.</title>
        <authorList>
            <person name="Yamamoto K."/>
            <person name="Hamaji T."/>
            <person name="Kawai-Toyooka H."/>
            <person name="Matsuzaki R."/>
            <person name="Takahashi F."/>
            <person name="Nishimura Y."/>
            <person name="Kawachi M."/>
            <person name="Noguchi H."/>
            <person name="Minakuchi Y."/>
            <person name="Umen J.G."/>
            <person name="Toyoda A."/>
            <person name="Nozaki H."/>
        </authorList>
    </citation>
    <scope>NUCLEOTIDE SEQUENCE</scope>
    <source>
        <strain evidence="9">NIES-3780</strain>
    </source>
</reference>
<evidence type="ECO:0000313" key="10">
    <source>
        <dbReference type="Proteomes" id="UP000747399"/>
    </source>
</evidence>
<evidence type="ECO:0000256" key="7">
    <source>
        <dbReference type="SAM" id="MobiDB-lite"/>
    </source>
</evidence>
<feature type="region of interest" description="Disordered" evidence="7">
    <location>
        <begin position="123"/>
        <end position="149"/>
    </location>
</feature>
<keyword evidence="4 6" id="KW-0862">Zinc</keyword>
<dbReference type="GO" id="GO:0004222">
    <property type="term" value="F:metalloendopeptidase activity"/>
    <property type="evidence" value="ECO:0007669"/>
    <property type="project" value="InterPro"/>
</dbReference>
<evidence type="ECO:0000259" key="8">
    <source>
        <dbReference type="Pfam" id="PF01432"/>
    </source>
</evidence>
<keyword evidence="3 6" id="KW-0378">Hydrolase</keyword>
<evidence type="ECO:0000313" key="9">
    <source>
        <dbReference type="EMBL" id="GIL68291.1"/>
    </source>
</evidence>
<comment type="cofactor">
    <cofactor evidence="6">
        <name>Zn(2+)</name>
        <dbReference type="ChEBI" id="CHEBI:29105"/>
    </cofactor>
    <text evidence="6">Binds 1 zinc ion.</text>
</comment>
<dbReference type="SUPFAM" id="SSF55486">
    <property type="entry name" value="Metalloproteases ('zincins'), catalytic domain"/>
    <property type="match status" value="1"/>
</dbReference>
<dbReference type="PANTHER" id="PTHR11804">
    <property type="entry name" value="PROTEASE M3 THIMET OLIGOPEPTIDASE-RELATED"/>
    <property type="match status" value="1"/>
</dbReference>
<keyword evidence="2 6" id="KW-0479">Metal-binding</keyword>
<evidence type="ECO:0000256" key="5">
    <source>
        <dbReference type="ARBA" id="ARBA00023049"/>
    </source>
</evidence>
<name>A0A8J4BUB5_9CHLO</name>
<comment type="similarity">
    <text evidence="6">Belongs to the peptidase M3 family.</text>
</comment>
<dbReference type="Gene3D" id="1.10.1370.40">
    <property type="match status" value="1"/>
</dbReference>
<dbReference type="GO" id="GO:0006508">
    <property type="term" value="P:proteolysis"/>
    <property type="evidence" value="ECO:0007669"/>
    <property type="project" value="UniProtKB-KW"/>
</dbReference>
<keyword evidence="10" id="KW-1185">Reference proteome</keyword>
<proteinExistence type="inferred from homology"/>
<organism evidence="9 10">
    <name type="scientific">Volvox africanus</name>
    <dbReference type="NCBI Taxonomy" id="51714"/>
    <lineage>
        <taxon>Eukaryota</taxon>
        <taxon>Viridiplantae</taxon>
        <taxon>Chlorophyta</taxon>
        <taxon>core chlorophytes</taxon>
        <taxon>Chlorophyceae</taxon>
        <taxon>CS clade</taxon>
        <taxon>Chlamydomonadales</taxon>
        <taxon>Volvocaceae</taxon>
        <taxon>Volvox</taxon>
    </lineage>
</organism>
<dbReference type="GO" id="GO:0046872">
    <property type="term" value="F:metal ion binding"/>
    <property type="evidence" value="ECO:0007669"/>
    <property type="project" value="UniProtKB-UniRule"/>
</dbReference>
<evidence type="ECO:0000256" key="1">
    <source>
        <dbReference type="ARBA" id="ARBA00022670"/>
    </source>
</evidence>
<feature type="domain" description="Peptidase M3A/M3B catalytic" evidence="8">
    <location>
        <begin position="185"/>
        <end position="408"/>
    </location>
</feature>
<comment type="caution">
    <text evidence="9">The sequence shown here is derived from an EMBL/GenBank/DDBJ whole genome shotgun (WGS) entry which is preliminary data.</text>
</comment>
<dbReference type="PANTHER" id="PTHR11804:SF79">
    <property type="entry name" value="MITOCHONDRIAL INTERMEDIATE PEPTIDASE"/>
    <property type="match status" value="1"/>
</dbReference>